<sequence>MEDQTSTISTTMKVSNARLAMKKIGETFDNSNLNVFSIPSLSEQWSALQSSFSIVEASMASREKELESKEREIFDALDKVEMLKEKAEVKRNELELWEKSVKEKAGEVEMREKEVKQSYEVIELKKRQILENRKKLEGLEKKYEELATKEKEIEERRRVLEMREEQLAERCNVDEGFQMREKEMMVREQGLDSRERRIRERMKELELKEKEVNEGVMLREKGMKVREEGLDSRERRIRERMEELELKEKEVNDGFQLKEKGMKVREEGLGSRERRIRERMEELELKEKEVNEGVQLREKEVMEREEGLGSRERRIQERMEELELKRSRKLNEQCDELEMRAKRMVEERKVITSSSSSHFQFSMDSSRFIQKKQKQKQMREHKALRQRHTAKRFINKVLKDLPPQHKDAINDLGFGGFLHLTLDAHNGSFSEELVNSFDPDRTSLKLFNGKEILITEEDVHVVYGLPQGPVKIKEPRTNFNFDKKDSEVSDEERKEREDNSLFLRQWRSQFGPAINCCVMSTDNTSVNFKFLCSCKDITKVSKLDWCLFTKQSMTEAVRKWKKGSSYFTGPLPFMMDYFAQFSTMAATLVKKFSVMYAFISMFEDVQIQKELKTIIVDKMYKYTDPAHVFDESAFMAELNEALSNIQAKNNQNEPLQRDEIAKLRMEFCGKIVLSEENTCREKVVDAAKECPFLLCSTYCEDAYIEYISLKDINFQEDWILPAWEDVHLSIFFQIVLLGSLPKTRGTRGYQ</sequence>
<reference evidence="2" key="1">
    <citation type="journal article" date="2017" name="Nature">
        <title>The genome of Chenopodium quinoa.</title>
        <authorList>
            <person name="Jarvis D.E."/>
            <person name="Ho Y.S."/>
            <person name="Lightfoot D.J."/>
            <person name="Schmoeckel S.M."/>
            <person name="Li B."/>
            <person name="Borm T.J.A."/>
            <person name="Ohyanagi H."/>
            <person name="Mineta K."/>
            <person name="Michell C.T."/>
            <person name="Saber N."/>
            <person name="Kharbatia N.M."/>
            <person name="Rupper R.R."/>
            <person name="Sharp A.R."/>
            <person name="Dally N."/>
            <person name="Boughton B.A."/>
            <person name="Woo Y.H."/>
            <person name="Gao G."/>
            <person name="Schijlen E.G.W.M."/>
            <person name="Guo X."/>
            <person name="Momin A.A."/>
            <person name="Negrao S."/>
            <person name="Al-Babili S."/>
            <person name="Gehring C."/>
            <person name="Roessner U."/>
            <person name="Jung C."/>
            <person name="Murphy K."/>
            <person name="Arold S.T."/>
            <person name="Gojobori T."/>
            <person name="van der Linden C.G."/>
            <person name="van Loo E.N."/>
            <person name="Jellen E.N."/>
            <person name="Maughan P.J."/>
            <person name="Tester M."/>
        </authorList>
    </citation>
    <scope>NUCLEOTIDE SEQUENCE [LARGE SCALE GENOMIC DNA]</scope>
    <source>
        <strain evidence="2">cv. PI 614886</strain>
    </source>
</reference>
<keyword evidence="3" id="KW-1185">Reference proteome</keyword>
<accession>A0A803KPH1</accession>
<evidence type="ECO:0000313" key="3">
    <source>
        <dbReference type="Proteomes" id="UP000596660"/>
    </source>
</evidence>
<evidence type="ECO:0000313" key="2">
    <source>
        <dbReference type="EnsemblPlants" id="AUR62000927-RA:cds"/>
    </source>
</evidence>
<name>A0A803KPH1_CHEQI</name>
<dbReference type="PANTHER" id="PTHR34835">
    <property type="entry name" value="OS07G0283600 PROTEIN-RELATED"/>
    <property type="match status" value="1"/>
</dbReference>
<protein>
    <submittedName>
        <fullName evidence="2">Uncharacterized protein</fullName>
    </submittedName>
</protein>
<organism evidence="2 3">
    <name type="scientific">Chenopodium quinoa</name>
    <name type="common">Quinoa</name>
    <dbReference type="NCBI Taxonomy" id="63459"/>
    <lineage>
        <taxon>Eukaryota</taxon>
        <taxon>Viridiplantae</taxon>
        <taxon>Streptophyta</taxon>
        <taxon>Embryophyta</taxon>
        <taxon>Tracheophyta</taxon>
        <taxon>Spermatophyta</taxon>
        <taxon>Magnoliopsida</taxon>
        <taxon>eudicotyledons</taxon>
        <taxon>Gunneridae</taxon>
        <taxon>Pentapetalae</taxon>
        <taxon>Caryophyllales</taxon>
        <taxon>Chenopodiaceae</taxon>
        <taxon>Chenopodioideae</taxon>
        <taxon>Atripliceae</taxon>
        <taxon>Chenopodium</taxon>
    </lineage>
</organism>
<dbReference type="Proteomes" id="UP000596660">
    <property type="component" value="Unplaced"/>
</dbReference>
<reference evidence="2" key="2">
    <citation type="submission" date="2021-03" db="UniProtKB">
        <authorList>
            <consortium name="EnsemblPlants"/>
        </authorList>
    </citation>
    <scope>IDENTIFICATION</scope>
</reference>
<proteinExistence type="predicted"/>
<dbReference type="Gramene" id="AUR62000927-RA">
    <property type="protein sequence ID" value="AUR62000927-RA:cds"/>
    <property type="gene ID" value="AUR62000927"/>
</dbReference>
<dbReference type="PANTHER" id="PTHR34835:SF90">
    <property type="entry name" value="AMINOTRANSFERASE-LIKE PLANT MOBILE DOMAIN-CONTAINING PROTEIN"/>
    <property type="match status" value="1"/>
</dbReference>
<dbReference type="EnsemblPlants" id="AUR62000927-RA">
    <property type="protein sequence ID" value="AUR62000927-RA:cds"/>
    <property type="gene ID" value="AUR62000927"/>
</dbReference>
<feature type="coiled-coil region" evidence="1">
    <location>
        <begin position="66"/>
        <end position="250"/>
    </location>
</feature>
<keyword evidence="1" id="KW-0175">Coiled coil</keyword>
<evidence type="ECO:0000256" key="1">
    <source>
        <dbReference type="SAM" id="Coils"/>
    </source>
</evidence>
<dbReference type="AlphaFoldDB" id="A0A803KPH1"/>
<feature type="coiled-coil region" evidence="1">
    <location>
        <begin position="312"/>
        <end position="347"/>
    </location>
</feature>